<proteinExistence type="predicted"/>
<feature type="non-terminal residue" evidence="1">
    <location>
        <position position="212"/>
    </location>
</feature>
<dbReference type="EMBL" id="CAJVPU010013409">
    <property type="protein sequence ID" value="CAG8632252.1"/>
    <property type="molecule type" value="Genomic_DNA"/>
</dbReference>
<name>A0ACA9N5V9_9GLOM</name>
<accession>A0ACA9N5V9</accession>
<sequence>MNLITRRCTLFTNNLLITKISIAFWPHFSRKNSSLSTIDTEDTINTKDTEDTKDTKDTKEKIPSTLYSLAARLNLNFTTQNLLLQAVTHRNFYENDLLTNEGLQVLGNHALGLYVTEYLHLKYPLLPLPCLQQAVTAYCGHLTLTVVGQEVGLQYVVRWNNFTDEELFLQGKEISKKTKSVGKSREPAQRITQGTAISHALKAIVGALYIDK</sequence>
<evidence type="ECO:0000313" key="1">
    <source>
        <dbReference type="EMBL" id="CAG8632252.1"/>
    </source>
</evidence>
<gene>
    <name evidence="1" type="ORF">DHETER_LOCUS8451</name>
</gene>
<reference evidence="1" key="1">
    <citation type="submission" date="2021-06" db="EMBL/GenBank/DDBJ databases">
        <authorList>
            <person name="Kallberg Y."/>
            <person name="Tangrot J."/>
            <person name="Rosling A."/>
        </authorList>
    </citation>
    <scope>NUCLEOTIDE SEQUENCE</scope>
    <source>
        <strain evidence="1">IL203A</strain>
    </source>
</reference>
<comment type="caution">
    <text evidence="1">The sequence shown here is derived from an EMBL/GenBank/DDBJ whole genome shotgun (WGS) entry which is preliminary data.</text>
</comment>
<keyword evidence="2" id="KW-1185">Reference proteome</keyword>
<organism evidence="1 2">
    <name type="scientific">Dentiscutata heterogama</name>
    <dbReference type="NCBI Taxonomy" id="1316150"/>
    <lineage>
        <taxon>Eukaryota</taxon>
        <taxon>Fungi</taxon>
        <taxon>Fungi incertae sedis</taxon>
        <taxon>Mucoromycota</taxon>
        <taxon>Glomeromycotina</taxon>
        <taxon>Glomeromycetes</taxon>
        <taxon>Diversisporales</taxon>
        <taxon>Gigasporaceae</taxon>
        <taxon>Dentiscutata</taxon>
    </lineage>
</organism>
<evidence type="ECO:0000313" key="2">
    <source>
        <dbReference type="Proteomes" id="UP000789702"/>
    </source>
</evidence>
<protein>
    <submittedName>
        <fullName evidence="1">7441_t:CDS:1</fullName>
    </submittedName>
</protein>
<dbReference type="Proteomes" id="UP000789702">
    <property type="component" value="Unassembled WGS sequence"/>
</dbReference>